<reference evidence="8 9" key="1">
    <citation type="submission" date="2017-11" db="EMBL/GenBank/DDBJ databases">
        <title>Draft Genome Sequence of Methylobacter psychrotolerans Sph1T, an Obligate Methanotroph from Low-Temperature Environments.</title>
        <authorList>
            <person name="Oshkin I.Y."/>
            <person name="Miroshnikov K."/>
            <person name="Belova S.E."/>
            <person name="Korzhenkov A."/>
            <person name="Toshchakov S.V."/>
            <person name="Dedysh S.N."/>
        </authorList>
    </citation>
    <scope>NUCLEOTIDE SEQUENCE [LARGE SCALE GENOMIC DNA]</scope>
    <source>
        <strain evidence="8 9">Sph1</strain>
    </source>
</reference>
<dbReference type="GO" id="GO:0016757">
    <property type="term" value="F:glycosyltransferase activity"/>
    <property type="evidence" value="ECO:0007669"/>
    <property type="project" value="UniProtKB-KW"/>
</dbReference>
<evidence type="ECO:0000256" key="6">
    <source>
        <dbReference type="SAM" id="Phobius"/>
    </source>
</evidence>
<dbReference type="PANTHER" id="PTHR43646">
    <property type="entry name" value="GLYCOSYLTRANSFERASE"/>
    <property type="match status" value="1"/>
</dbReference>
<comment type="subcellular location">
    <subcellularLocation>
        <location evidence="1">Cell membrane</location>
    </subcellularLocation>
</comment>
<evidence type="ECO:0000256" key="4">
    <source>
        <dbReference type="ARBA" id="ARBA00022679"/>
    </source>
</evidence>
<dbReference type="InterPro" id="IPR029044">
    <property type="entry name" value="Nucleotide-diphossugar_trans"/>
</dbReference>
<dbReference type="PANTHER" id="PTHR43646:SF2">
    <property type="entry name" value="GLYCOSYLTRANSFERASE 2-LIKE DOMAIN-CONTAINING PROTEIN"/>
    <property type="match status" value="1"/>
</dbReference>
<evidence type="ECO:0000256" key="3">
    <source>
        <dbReference type="ARBA" id="ARBA00022676"/>
    </source>
</evidence>
<keyword evidence="5 6" id="KW-0472">Membrane</keyword>
<evidence type="ECO:0000256" key="1">
    <source>
        <dbReference type="ARBA" id="ARBA00004236"/>
    </source>
</evidence>
<keyword evidence="6" id="KW-0812">Transmembrane</keyword>
<evidence type="ECO:0000256" key="2">
    <source>
        <dbReference type="ARBA" id="ARBA00022475"/>
    </source>
</evidence>
<keyword evidence="3" id="KW-0328">Glycosyltransferase</keyword>
<dbReference type="EMBL" id="PGFZ01000001">
    <property type="protein sequence ID" value="POZ54018.1"/>
    <property type="molecule type" value="Genomic_DNA"/>
</dbReference>
<proteinExistence type="predicted"/>
<feature type="domain" description="Glycosyltransferase 2-like" evidence="7">
    <location>
        <begin position="7"/>
        <end position="158"/>
    </location>
</feature>
<dbReference type="InterPro" id="IPR001173">
    <property type="entry name" value="Glyco_trans_2-like"/>
</dbReference>
<feature type="transmembrane region" description="Helical" evidence="6">
    <location>
        <begin position="268"/>
        <end position="284"/>
    </location>
</feature>
<keyword evidence="4 8" id="KW-0808">Transferase</keyword>
<protein>
    <submittedName>
        <fullName evidence="8">Glycosyl transferase family 2</fullName>
    </submittedName>
</protein>
<dbReference type="Gene3D" id="3.90.550.10">
    <property type="entry name" value="Spore Coat Polysaccharide Biosynthesis Protein SpsA, Chain A"/>
    <property type="match status" value="1"/>
</dbReference>
<gene>
    <name evidence="8" type="ORF">AADEFJLK_01061</name>
</gene>
<sequence>MNAPSVSVVVIGRNEGQRLAECLASIQTISPIGGPIEVIYADSNSQDGSPELAASYGAKVLRVVPARPCAAIGRNAGWRAASAPLVLFLDGDTRLHPDFLPAALKALAEQPEVAVVWGHRRERYPERTLYNRVLDLDWIYAPGITDFCGGDALMRRSVLVATDGFSEDLIAGEEPELCQRIRALGHSILHIDQPMTDHDLAMGRWQAYWKRALRAGHAYAEVSQRLKNTDFPLWVSECKRNAIHAGVLLAMPIAALALAVLMGDVLPLLGLLLAYLFLIVRSAYKARWKCRQPVTLLLYGLHSHLQQIPIALGQMGYWYNRLRNRRQGLIEYK</sequence>
<evidence type="ECO:0000259" key="7">
    <source>
        <dbReference type="Pfam" id="PF00535"/>
    </source>
</evidence>
<keyword evidence="6" id="KW-1133">Transmembrane helix</keyword>
<dbReference type="GO" id="GO:0005886">
    <property type="term" value="C:plasma membrane"/>
    <property type="evidence" value="ECO:0007669"/>
    <property type="project" value="UniProtKB-SubCell"/>
</dbReference>
<keyword evidence="2" id="KW-1003">Cell membrane</keyword>
<dbReference type="SUPFAM" id="SSF53448">
    <property type="entry name" value="Nucleotide-diphospho-sugar transferases"/>
    <property type="match status" value="1"/>
</dbReference>
<organism evidence="8 9">
    <name type="scientific">Methylovulum psychrotolerans</name>
    <dbReference type="NCBI Taxonomy" id="1704499"/>
    <lineage>
        <taxon>Bacteria</taxon>
        <taxon>Pseudomonadati</taxon>
        <taxon>Pseudomonadota</taxon>
        <taxon>Gammaproteobacteria</taxon>
        <taxon>Methylococcales</taxon>
        <taxon>Methylococcaceae</taxon>
        <taxon>Methylovulum</taxon>
    </lineage>
</organism>
<dbReference type="Proteomes" id="UP000237423">
    <property type="component" value="Unassembled WGS sequence"/>
</dbReference>
<name>A0A2S5CTB8_9GAMM</name>
<accession>A0A2S5CTB8</accession>
<comment type="caution">
    <text evidence="8">The sequence shown here is derived from an EMBL/GenBank/DDBJ whole genome shotgun (WGS) entry which is preliminary data.</text>
</comment>
<evidence type="ECO:0000313" key="8">
    <source>
        <dbReference type="EMBL" id="POZ54018.1"/>
    </source>
</evidence>
<evidence type="ECO:0000256" key="5">
    <source>
        <dbReference type="ARBA" id="ARBA00023136"/>
    </source>
</evidence>
<dbReference type="AlphaFoldDB" id="A0A2S5CTB8"/>
<evidence type="ECO:0000313" key="9">
    <source>
        <dbReference type="Proteomes" id="UP000237423"/>
    </source>
</evidence>
<dbReference type="Pfam" id="PF00535">
    <property type="entry name" value="Glycos_transf_2"/>
    <property type="match status" value="1"/>
</dbReference>
<dbReference type="RefSeq" id="WP_103973521.1">
    <property type="nucleotide sequence ID" value="NZ_PGFZ01000001.1"/>
</dbReference>